<dbReference type="AlphaFoldDB" id="A0A7C1P2S1"/>
<reference evidence="2" key="1">
    <citation type="journal article" date="2020" name="mSystems">
        <title>Genome- and Community-Level Interaction Insights into Carbon Utilization and Element Cycling Functions of Hydrothermarchaeota in Hydrothermal Sediment.</title>
        <authorList>
            <person name="Zhou Z."/>
            <person name="Liu Y."/>
            <person name="Xu W."/>
            <person name="Pan J."/>
            <person name="Luo Z.H."/>
            <person name="Li M."/>
        </authorList>
    </citation>
    <scope>NUCLEOTIDE SEQUENCE [LARGE SCALE GENOMIC DNA]</scope>
    <source>
        <strain evidence="2">SpSt-25</strain>
    </source>
</reference>
<keyword evidence="1" id="KW-1133">Transmembrane helix</keyword>
<feature type="transmembrane region" description="Helical" evidence="1">
    <location>
        <begin position="34"/>
        <end position="59"/>
    </location>
</feature>
<feature type="transmembrane region" description="Helical" evidence="1">
    <location>
        <begin position="6"/>
        <end position="22"/>
    </location>
</feature>
<accession>A0A7C1P2S1</accession>
<evidence type="ECO:0008006" key="3">
    <source>
        <dbReference type="Google" id="ProtNLM"/>
    </source>
</evidence>
<protein>
    <recommendedName>
        <fullName evidence="3">ECF transporter S component</fullName>
    </recommendedName>
</protein>
<evidence type="ECO:0000256" key="1">
    <source>
        <dbReference type="SAM" id="Phobius"/>
    </source>
</evidence>
<feature type="transmembrane region" description="Helical" evidence="1">
    <location>
        <begin position="65"/>
        <end position="88"/>
    </location>
</feature>
<comment type="caution">
    <text evidence="2">The sequence shown here is derived from an EMBL/GenBank/DDBJ whole genome shotgun (WGS) entry which is preliminary data.</text>
</comment>
<proteinExistence type="predicted"/>
<feature type="transmembrane region" description="Helical" evidence="1">
    <location>
        <begin position="128"/>
        <end position="149"/>
    </location>
</feature>
<keyword evidence="1" id="KW-0472">Membrane</keyword>
<sequence>MKSREVTLVAVFSALGVSFRVAKNLLTQLQFVNIPLLFAFVGSHVGGPLAGFLIAALTYLLSDLLILPGVWTLVNALLGGLTAAFFGLVSRGLASVEYRFAAAFLLCFLFDVASSAVLYVAFGLPPTVAVVTGMVGLFLPVMGGFMVGVGPLTEFTTALLSALVVEKVSRALGA</sequence>
<name>A0A7C1P2S1_THEPE</name>
<gene>
    <name evidence="2" type="ORF">ENP77_01895</name>
</gene>
<feature type="transmembrane region" description="Helical" evidence="1">
    <location>
        <begin position="100"/>
        <end position="122"/>
    </location>
</feature>
<organism evidence="2">
    <name type="scientific">Thermofilum pendens</name>
    <dbReference type="NCBI Taxonomy" id="2269"/>
    <lineage>
        <taxon>Archaea</taxon>
        <taxon>Thermoproteota</taxon>
        <taxon>Thermoprotei</taxon>
        <taxon>Thermofilales</taxon>
        <taxon>Thermofilaceae</taxon>
        <taxon>Thermofilum</taxon>
    </lineage>
</organism>
<keyword evidence="1" id="KW-0812">Transmembrane</keyword>
<dbReference type="EMBL" id="DSKP01000069">
    <property type="protein sequence ID" value="HEB48531.1"/>
    <property type="molecule type" value="Genomic_DNA"/>
</dbReference>
<evidence type="ECO:0000313" key="2">
    <source>
        <dbReference type="EMBL" id="HEB48531.1"/>
    </source>
</evidence>